<accession>A0A427T8I0</accession>
<dbReference type="RefSeq" id="WP_125310405.1">
    <property type="nucleotide sequence ID" value="NZ_RSEC01000046.1"/>
</dbReference>
<evidence type="ECO:0000256" key="1">
    <source>
        <dbReference type="ARBA" id="ARBA00022741"/>
    </source>
</evidence>
<dbReference type="GO" id="GO:0005737">
    <property type="term" value="C:cytoplasm"/>
    <property type="evidence" value="ECO:0007669"/>
    <property type="project" value="TreeGrafter"/>
</dbReference>
<dbReference type="PROSITE" id="PS00622">
    <property type="entry name" value="HTH_LUXR_1"/>
    <property type="match status" value="1"/>
</dbReference>
<dbReference type="GO" id="GO:0005524">
    <property type="term" value="F:ATP binding"/>
    <property type="evidence" value="ECO:0007669"/>
    <property type="project" value="UniProtKB-KW"/>
</dbReference>
<dbReference type="SUPFAM" id="SSF52540">
    <property type="entry name" value="P-loop containing nucleoside triphosphate hydrolases"/>
    <property type="match status" value="1"/>
</dbReference>
<dbReference type="InterPro" id="IPR027417">
    <property type="entry name" value="P-loop_NTPase"/>
</dbReference>
<keyword evidence="6" id="KW-1185">Reference proteome</keyword>
<evidence type="ECO:0000256" key="3">
    <source>
        <dbReference type="SAM" id="MobiDB-lite"/>
    </source>
</evidence>
<dbReference type="GO" id="GO:0006355">
    <property type="term" value="P:regulation of DNA-templated transcription"/>
    <property type="evidence" value="ECO:0007669"/>
    <property type="project" value="InterPro"/>
</dbReference>
<name>A0A427T8I0_9PSEU</name>
<proteinExistence type="predicted"/>
<dbReference type="PANTHER" id="PTHR16305">
    <property type="entry name" value="TESTICULAR SOLUBLE ADENYLYL CYCLASE"/>
    <property type="match status" value="1"/>
</dbReference>
<sequence>MAVRSGVRASARPELAGRDWELRVLTDRARAAALGEGQAVLLRGPAGIGKTGLLAAALDGLDGTVLTVTCADTGAGAYEAVRALFGPLWPRGDAGEAGQLAGSARLALPALAPGRGDGTADTYSVMHGLYWLVAGLAARGPVVLAVDDAQWCDETSLRWLGFLLRRAEDLPVLVLLTQRTGSDGPGPAVLAELGTAANCLAVDLAPLTADAVADVLAAGFGTAPDPEFARHAAEITGGNPFLLDRVVGALRGRVPPDAGHVGELDELGREAVVRPLLDRLSPDALAVARAIAVLGGEELETIAALAGTRPGPARHAVQALRDGELLEPDRLDYAHDLIRAAALNTAEPAELARLRERAATLLNDSGRSSEEVAVHLLVLDGPPQPWMVTVLREAAAAAESRGAPTAAARYLTQVLRAHADDVAVLVHLSRVLGQTDPAASLRHLEHALGLVADPRRRVPIVMQYVMVSLGAQNSRRSYALATEVADALEAVIGPAPSPADRALRMVGQSALLLSGLDEKATVSRVGARLRDVVPPPGDTAEERELLGMLSSLGTLQGRPAGEVVAQAAQVLRIGDVAPGGWAVLGAVLTLYLADRPEPALAALGGVLDHAQRRGQGWTYVLGATTRALVHQFCGNLTDALADAQYAFDVITQERWAPGTAMPQTVLASLLVRQGDPAGAEAALAAIVRPRLEHFTLEYHWYLIAKARARAASGDVEGALAVLRTCGESLAGNGIGNPVLAPWWYESAELLGGLGRRAEGEAVLDDVEPAVRRWGTNRALGMLQTSRGVLADGDAAIERLREAAELLADSPAKVEQAKAEYLLGRRLLARGDAEGARERLRRSIDLSVLSRDKQQLGLSLPALAEAGGRMRHGTDSPSDALSGSERRVAERAAEGATNREIAESLFITQRTVEVHLTSVYRKLGIGGRAELAAALRDH</sequence>
<dbReference type="PROSITE" id="PS50043">
    <property type="entry name" value="HTH_LUXR_2"/>
    <property type="match status" value="1"/>
</dbReference>
<dbReference type="InterPro" id="IPR041664">
    <property type="entry name" value="AAA_16"/>
</dbReference>
<dbReference type="InterPro" id="IPR036388">
    <property type="entry name" value="WH-like_DNA-bd_sf"/>
</dbReference>
<dbReference type="PANTHER" id="PTHR16305:SF35">
    <property type="entry name" value="TRANSCRIPTIONAL ACTIVATOR DOMAIN"/>
    <property type="match status" value="1"/>
</dbReference>
<evidence type="ECO:0000313" key="6">
    <source>
        <dbReference type="Proteomes" id="UP000267081"/>
    </source>
</evidence>
<dbReference type="Gene3D" id="1.10.10.10">
    <property type="entry name" value="Winged helix-like DNA-binding domain superfamily/Winged helix DNA-binding domain"/>
    <property type="match status" value="1"/>
</dbReference>
<dbReference type="Pfam" id="PF13191">
    <property type="entry name" value="AAA_16"/>
    <property type="match status" value="1"/>
</dbReference>
<dbReference type="OrthoDB" id="3178131at2"/>
<evidence type="ECO:0000256" key="2">
    <source>
        <dbReference type="ARBA" id="ARBA00022840"/>
    </source>
</evidence>
<dbReference type="EMBL" id="RSEC01000046">
    <property type="protein sequence ID" value="RSD17098.1"/>
    <property type="molecule type" value="Genomic_DNA"/>
</dbReference>
<dbReference type="Proteomes" id="UP000267081">
    <property type="component" value="Unassembled WGS sequence"/>
</dbReference>
<dbReference type="AlphaFoldDB" id="A0A427T8I0"/>
<evidence type="ECO:0000313" key="5">
    <source>
        <dbReference type="EMBL" id="RSD17098.1"/>
    </source>
</evidence>
<dbReference type="PRINTS" id="PR00038">
    <property type="entry name" value="HTHLUXR"/>
</dbReference>
<protein>
    <submittedName>
        <fullName evidence="5">LuxR family transcriptional regulator</fullName>
    </submittedName>
</protein>
<feature type="compositionally biased region" description="Basic and acidic residues" evidence="3">
    <location>
        <begin position="883"/>
        <end position="892"/>
    </location>
</feature>
<organism evidence="5 6">
    <name type="scientific">Amycolatopsis eburnea</name>
    <dbReference type="NCBI Taxonomy" id="2267691"/>
    <lineage>
        <taxon>Bacteria</taxon>
        <taxon>Bacillati</taxon>
        <taxon>Actinomycetota</taxon>
        <taxon>Actinomycetes</taxon>
        <taxon>Pseudonocardiales</taxon>
        <taxon>Pseudonocardiaceae</taxon>
        <taxon>Amycolatopsis</taxon>
    </lineage>
</organism>
<dbReference type="InterPro" id="IPR000792">
    <property type="entry name" value="Tscrpt_reg_LuxR_C"/>
</dbReference>
<dbReference type="InterPro" id="IPR011990">
    <property type="entry name" value="TPR-like_helical_dom_sf"/>
</dbReference>
<dbReference type="SUPFAM" id="SSF46894">
    <property type="entry name" value="C-terminal effector domain of the bipartite response regulators"/>
    <property type="match status" value="1"/>
</dbReference>
<dbReference type="Pfam" id="PF00196">
    <property type="entry name" value="GerE"/>
    <property type="match status" value="1"/>
</dbReference>
<dbReference type="GO" id="GO:0003677">
    <property type="term" value="F:DNA binding"/>
    <property type="evidence" value="ECO:0007669"/>
    <property type="project" value="InterPro"/>
</dbReference>
<reference evidence="5 6" key="1">
    <citation type="submission" date="2018-12" db="EMBL/GenBank/DDBJ databases">
        <title>Amycolatopsis eburnea sp. nov. actinomycete associate with arbuscular mycorrhiza fungal spore.</title>
        <authorList>
            <person name="Lumyong S."/>
            <person name="Chaiya L."/>
        </authorList>
    </citation>
    <scope>NUCLEOTIDE SEQUENCE [LARGE SCALE GENOMIC DNA]</scope>
    <source>
        <strain evidence="5 6">GLM-1</strain>
    </source>
</reference>
<dbReference type="GO" id="GO:0004016">
    <property type="term" value="F:adenylate cyclase activity"/>
    <property type="evidence" value="ECO:0007669"/>
    <property type="project" value="TreeGrafter"/>
</dbReference>
<keyword evidence="2" id="KW-0067">ATP-binding</keyword>
<feature type="region of interest" description="Disordered" evidence="3">
    <location>
        <begin position="862"/>
        <end position="894"/>
    </location>
</feature>
<feature type="domain" description="HTH luxR-type" evidence="4">
    <location>
        <begin position="873"/>
        <end position="937"/>
    </location>
</feature>
<keyword evidence="1" id="KW-0547">Nucleotide-binding</keyword>
<gene>
    <name evidence="5" type="ORF">EIY87_20040</name>
</gene>
<dbReference type="SMART" id="SM00421">
    <property type="entry name" value="HTH_LUXR"/>
    <property type="match status" value="1"/>
</dbReference>
<dbReference type="CDD" id="cd06170">
    <property type="entry name" value="LuxR_C_like"/>
    <property type="match status" value="1"/>
</dbReference>
<dbReference type="SUPFAM" id="SSF48452">
    <property type="entry name" value="TPR-like"/>
    <property type="match status" value="1"/>
</dbReference>
<evidence type="ECO:0000259" key="4">
    <source>
        <dbReference type="PROSITE" id="PS50043"/>
    </source>
</evidence>
<dbReference type="Gene3D" id="1.25.40.10">
    <property type="entry name" value="Tetratricopeptide repeat domain"/>
    <property type="match status" value="1"/>
</dbReference>
<dbReference type="InterPro" id="IPR016032">
    <property type="entry name" value="Sig_transdc_resp-reg_C-effctor"/>
</dbReference>
<comment type="caution">
    <text evidence="5">The sequence shown here is derived from an EMBL/GenBank/DDBJ whole genome shotgun (WGS) entry which is preliminary data.</text>
</comment>